<accession>A0A9D1FAA3</accession>
<dbReference type="PRINTS" id="PR00988">
    <property type="entry name" value="URIDINKINASE"/>
</dbReference>
<reference evidence="2" key="2">
    <citation type="journal article" date="2021" name="PeerJ">
        <title>Extensive microbial diversity within the chicken gut microbiome revealed by metagenomics and culture.</title>
        <authorList>
            <person name="Gilroy R."/>
            <person name="Ravi A."/>
            <person name="Getino M."/>
            <person name="Pursley I."/>
            <person name="Horton D.L."/>
            <person name="Alikhan N.F."/>
            <person name="Baker D."/>
            <person name="Gharbi K."/>
            <person name="Hall N."/>
            <person name="Watson M."/>
            <person name="Adriaenssens E.M."/>
            <person name="Foster-Nyarko E."/>
            <person name="Jarju S."/>
            <person name="Secka A."/>
            <person name="Antonio M."/>
            <person name="Oren A."/>
            <person name="Chaudhuri R.R."/>
            <person name="La Ragione R."/>
            <person name="Hildebrand F."/>
            <person name="Pallen M.J."/>
        </authorList>
    </citation>
    <scope>NUCLEOTIDE SEQUENCE</scope>
    <source>
        <strain evidence="2">ChiBcec16-1751</strain>
    </source>
</reference>
<evidence type="ECO:0000313" key="2">
    <source>
        <dbReference type="EMBL" id="HIS65188.1"/>
    </source>
</evidence>
<dbReference type="InterPro" id="IPR006083">
    <property type="entry name" value="PRK/URK"/>
</dbReference>
<dbReference type="Proteomes" id="UP000886741">
    <property type="component" value="Unassembled WGS sequence"/>
</dbReference>
<dbReference type="Gene3D" id="3.40.50.300">
    <property type="entry name" value="P-loop containing nucleotide triphosphate hydrolases"/>
    <property type="match status" value="1"/>
</dbReference>
<comment type="caution">
    <text evidence="2">The sequence shown here is derived from an EMBL/GenBank/DDBJ whole genome shotgun (WGS) entry which is preliminary data.</text>
</comment>
<sequence length="307" mass="34428">MKRFQLHALNDDIRSDPADFIARCDGRYDRMVVETAQAAAKNIQNSPIILLAGPSGSGKTTTATRIRQELERHGIGTHAVSLDDYYRNPLAPDYPKTEDGEPDLESPLGLDIPLLEQHLTDLAAGREITVPHFDFKTHTRDESKAWQLQLQPDEMVVFEGLHALNPLFTERHPHAFRIAISAASDLYDGDTLLLHHDQFRLLRRSVRDLYHRNAPALETLSLWGNVGRGERLYINPYRDQANVVLNTSLGYELSVLYPIAAPYYAALPADAPEMESVKAIARAAQLVEPIDGGLVPQSSLMRQEFMQ</sequence>
<reference evidence="2" key="1">
    <citation type="submission" date="2020-10" db="EMBL/GenBank/DDBJ databases">
        <authorList>
            <person name="Gilroy R."/>
        </authorList>
    </citation>
    <scope>NUCLEOTIDE SEQUENCE</scope>
    <source>
        <strain evidence="2">ChiBcec16-1751</strain>
    </source>
</reference>
<keyword evidence="2" id="KW-0808">Transferase</keyword>
<dbReference type="GO" id="GO:0005524">
    <property type="term" value="F:ATP binding"/>
    <property type="evidence" value="ECO:0007669"/>
    <property type="project" value="InterPro"/>
</dbReference>
<dbReference type="InterPro" id="IPR027417">
    <property type="entry name" value="P-loop_NTPase"/>
</dbReference>
<gene>
    <name evidence="2" type="ORF">IAA83_07455</name>
</gene>
<keyword evidence="2" id="KW-0418">Kinase</keyword>
<dbReference type="AlphaFoldDB" id="A0A9D1FAA3"/>
<dbReference type="CDD" id="cd02028">
    <property type="entry name" value="UMPK_like"/>
    <property type="match status" value="1"/>
</dbReference>
<dbReference type="Pfam" id="PF00485">
    <property type="entry name" value="PRK"/>
    <property type="match status" value="1"/>
</dbReference>
<name>A0A9D1FAA3_9FIRM</name>
<evidence type="ECO:0000259" key="1">
    <source>
        <dbReference type="Pfam" id="PF00485"/>
    </source>
</evidence>
<proteinExistence type="predicted"/>
<feature type="domain" description="Phosphoribulokinase/uridine kinase" evidence="1">
    <location>
        <begin position="48"/>
        <end position="244"/>
    </location>
</feature>
<evidence type="ECO:0000313" key="3">
    <source>
        <dbReference type="Proteomes" id="UP000886741"/>
    </source>
</evidence>
<dbReference type="SUPFAM" id="SSF52540">
    <property type="entry name" value="P-loop containing nucleoside triphosphate hydrolases"/>
    <property type="match status" value="1"/>
</dbReference>
<dbReference type="GO" id="GO:0016301">
    <property type="term" value="F:kinase activity"/>
    <property type="evidence" value="ECO:0007669"/>
    <property type="project" value="UniProtKB-KW"/>
</dbReference>
<protein>
    <submittedName>
        <fullName evidence="2">Nucleoside kinase</fullName>
    </submittedName>
</protein>
<dbReference type="PANTHER" id="PTHR10285">
    <property type="entry name" value="URIDINE KINASE"/>
    <property type="match status" value="1"/>
</dbReference>
<dbReference type="EMBL" id="DVJJ01000112">
    <property type="protein sequence ID" value="HIS65188.1"/>
    <property type="molecule type" value="Genomic_DNA"/>
</dbReference>
<organism evidence="2 3">
    <name type="scientific">Candidatus Avoscillospira avistercoris</name>
    <dbReference type="NCBI Taxonomy" id="2840707"/>
    <lineage>
        <taxon>Bacteria</taxon>
        <taxon>Bacillati</taxon>
        <taxon>Bacillota</taxon>
        <taxon>Clostridia</taxon>
        <taxon>Eubacteriales</taxon>
        <taxon>Oscillospiraceae</taxon>
        <taxon>Oscillospiraceae incertae sedis</taxon>
        <taxon>Candidatus Avoscillospira</taxon>
    </lineage>
</organism>